<evidence type="ECO:0000313" key="2">
    <source>
        <dbReference type="Proteomes" id="UP001501747"/>
    </source>
</evidence>
<sequence>MAGLYKIWQRAEVSRRLDMLSGFVAMCVTGDDDARSRLAQLVARADAALSASPPDLAAASAHLDELLLWAETEWADHPYRPLEARPDEADRQTRDYAKDLRFAALPVRFRDEMGRIELSLEVRFLALCRRPEFDCRTRQDIFYVAGRAAMALDLGHLEAAEREIRRMERVGAARPRESRCG</sequence>
<keyword evidence="2" id="KW-1185">Reference proteome</keyword>
<proteinExistence type="predicted"/>
<dbReference type="Proteomes" id="UP001501747">
    <property type="component" value="Unassembled WGS sequence"/>
</dbReference>
<protein>
    <submittedName>
        <fullName evidence="1">Uncharacterized protein</fullName>
    </submittedName>
</protein>
<dbReference type="RefSeq" id="WP_344870792.1">
    <property type="nucleotide sequence ID" value="NZ_BAABAL010000004.1"/>
</dbReference>
<comment type="caution">
    <text evidence="1">The sequence shown here is derived from an EMBL/GenBank/DDBJ whole genome shotgun (WGS) entry which is preliminary data.</text>
</comment>
<gene>
    <name evidence="1" type="ORF">GCM10022247_04720</name>
</gene>
<evidence type="ECO:0000313" key="1">
    <source>
        <dbReference type="EMBL" id="GAA3989249.1"/>
    </source>
</evidence>
<organism evidence="1 2">
    <name type="scientific">Allokutzneria multivorans</name>
    <dbReference type="NCBI Taxonomy" id="1142134"/>
    <lineage>
        <taxon>Bacteria</taxon>
        <taxon>Bacillati</taxon>
        <taxon>Actinomycetota</taxon>
        <taxon>Actinomycetes</taxon>
        <taxon>Pseudonocardiales</taxon>
        <taxon>Pseudonocardiaceae</taxon>
        <taxon>Allokutzneria</taxon>
    </lineage>
</organism>
<reference evidence="2" key="1">
    <citation type="journal article" date="2019" name="Int. J. Syst. Evol. Microbiol.">
        <title>The Global Catalogue of Microorganisms (GCM) 10K type strain sequencing project: providing services to taxonomists for standard genome sequencing and annotation.</title>
        <authorList>
            <consortium name="The Broad Institute Genomics Platform"/>
            <consortium name="The Broad Institute Genome Sequencing Center for Infectious Disease"/>
            <person name="Wu L."/>
            <person name="Ma J."/>
        </authorList>
    </citation>
    <scope>NUCLEOTIDE SEQUENCE [LARGE SCALE GENOMIC DNA]</scope>
    <source>
        <strain evidence="2">JCM 17342</strain>
    </source>
</reference>
<accession>A0ABP7QWU5</accession>
<dbReference type="EMBL" id="BAABAL010000004">
    <property type="protein sequence ID" value="GAA3989249.1"/>
    <property type="molecule type" value="Genomic_DNA"/>
</dbReference>
<name>A0ABP7QWU5_9PSEU</name>